<keyword evidence="3" id="KW-1185">Reference proteome</keyword>
<keyword evidence="1" id="KW-0732">Signal</keyword>
<evidence type="ECO:0000313" key="2">
    <source>
        <dbReference type="EMBL" id="AWN37244.1"/>
    </source>
</evidence>
<gene>
    <name evidence="2" type="ORF">DK427_17180</name>
</gene>
<protein>
    <submittedName>
        <fullName evidence="2">Uncharacterized protein</fullName>
    </submittedName>
</protein>
<dbReference type="AlphaFoldDB" id="A0A2U8VU08"/>
<dbReference type="KEGG" id="meti:DK427_17180"/>
<name>A0A2U8VU08_9HYPH</name>
<sequence length="95" mass="9688">MRFLPCPLLLLAALPAAAQAPAATVPVCESLVALRQLAASAGEDRTRAAALVAGRPGCRLVPREGIGAVEHRAMVGGAPYECLAQPSGGCVWVMP</sequence>
<dbReference type="RefSeq" id="WP_109952323.1">
    <property type="nucleotide sequence ID" value="NZ_CP029551.1"/>
</dbReference>
<accession>A0A2U8VU08</accession>
<reference evidence="2 3" key="1">
    <citation type="submission" date="2018-05" db="EMBL/GenBank/DDBJ databases">
        <title>Complete Genome Sequence of Methylobacterium sp. 17Sr1-43.</title>
        <authorList>
            <person name="Srinivasan S."/>
        </authorList>
    </citation>
    <scope>NUCLEOTIDE SEQUENCE [LARGE SCALE GENOMIC DNA]</scope>
    <source>
        <strain evidence="2 3">17Sr1-43</strain>
    </source>
</reference>
<organism evidence="2 3">
    <name type="scientific">Methylobacterium radiodurans</name>
    <dbReference type="NCBI Taxonomy" id="2202828"/>
    <lineage>
        <taxon>Bacteria</taxon>
        <taxon>Pseudomonadati</taxon>
        <taxon>Pseudomonadota</taxon>
        <taxon>Alphaproteobacteria</taxon>
        <taxon>Hyphomicrobiales</taxon>
        <taxon>Methylobacteriaceae</taxon>
        <taxon>Methylobacterium</taxon>
    </lineage>
</organism>
<feature type="signal peptide" evidence="1">
    <location>
        <begin position="1"/>
        <end position="22"/>
    </location>
</feature>
<dbReference type="Proteomes" id="UP000246058">
    <property type="component" value="Chromosome"/>
</dbReference>
<evidence type="ECO:0000313" key="3">
    <source>
        <dbReference type="Proteomes" id="UP000246058"/>
    </source>
</evidence>
<dbReference type="OrthoDB" id="7998634at2"/>
<feature type="chain" id="PRO_5016041788" evidence="1">
    <location>
        <begin position="23"/>
        <end position="95"/>
    </location>
</feature>
<evidence type="ECO:0000256" key="1">
    <source>
        <dbReference type="SAM" id="SignalP"/>
    </source>
</evidence>
<dbReference type="EMBL" id="CP029551">
    <property type="protein sequence ID" value="AWN37244.1"/>
    <property type="molecule type" value="Genomic_DNA"/>
</dbReference>
<proteinExistence type="predicted"/>